<dbReference type="EMBL" id="JAGIOE010000001">
    <property type="protein sequence ID" value="MBP2372675.1"/>
    <property type="molecule type" value="Genomic_DNA"/>
</dbReference>
<organism evidence="1 2">
    <name type="scientific">Paeniglutamicibacter psychrophenolicus</name>
    <dbReference type="NCBI Taxonomy" id="257454"/>
    <lineage>
        <taxon>Bacteria</taxon>
        <taxon>Bacillati</taxon>
        <taxon>Actinomycetota</taxon>
        <taxon>Actinomycetes</taxon>
        <taxon>Micrococcales</taxon>
        <taxon>Micrococcaceae</taxon>
        <taxon>Paeniglutamicibacter</taxon>
    </lineage>
</organism>
<accession>A0ABS4W8Z0</accession>
<keyword evidence="2" id="KW-1185">Reference proteome</keyword>
<evidence type="ECO:0008006" key="3">
    <source>
        <dbReference type="Google" id="ProtNLM"/>
    </source>
</evidence>
<dbReference type="PROSITE" id="PS51257">
    <property type="entry name" value="PROKAR_LIPOPROTEIN"/>
    <property type="match status" value="1"/>
</dbReference>
<gene>
    <name evidence="1" type="ORF">JOF46_000587</name>
</gene>
<dbReference type="RefSeq" id="WP_209905958.1">
    <property type="nucleotide sequence ID" value="NZ_BAAAMI010000019.1"/>
</dbReference>
<name>A0ABS4W8Z0_9MICC</name>
<reference evidence="1 2" key="1">
    <citation type="submission" date="2021-03" db="EMBL/GenBank/DDBJ databases">
        <title>Sequencing the genomes of 1000 actinobacteria strains.</title>
        <authorList>
            <person name="Klenk H.-P."/>
        </authorList>
    </citation>
    <scope>NUCLEOTIDE SEQUENCE [LARGE SCALE GENOMIC DNA]</scope>
    <source>
        <strain evidence="1 2">DSM 15454</strain>
    </source>
</reference>
<comment type="caution">
    <text evidence="1">The sequence shown here is derived from an EMBL/GenBank/DDBJ whole genome shotgun (WGS) entry which is preliminary data.</text>
</comment>
<evidence type="ECO:0000313" key="2">
    <source>
        <dbReference type="Proteomes" id="UP000766570"/>
    </source>
</evidence>
<evidence type="ECO:0000313" key="1">
    <source>
        <dbReference type="EMBL" id="MBP2372675.1"/>
    </source>
</evidence>
<dbReference type="Proteomes" id="UP000766570">
    <property type="component" value="Unassembled WGS sequence"/>
</dbReference>
<sequence>MKATVRGAARRALVVPSLAAAVLLLAGCVPLDDPGPLQDPPVAAPAQSASAIPGAWEYCQDPVATAGELLIGGWKVFAAMEVVTDANGHSGHLVLDGDYLPVITFDGDGPPDLTRFTQKISEDTGFPADGFLEGVDRVEMAVEEAPENGRIVSFSAVEEASLPFTLSCGNNEARGTLRTWNNTEFGIIDCTLAPEEPDGSPAALAREEFCPKA</sequence>
<proteinExistence type="predicted"/>
<protein>
    <recommendedName>
        <fullName evidence="3">Lipoprotein</fullName>
    </recommendedName>
</protein>